<keyword evidence="1" id="KW-0812">Transmembrane</keyword>
<gene>
    <name evidence="2" type="ORF">CDAR_43781</name>
</gene>
<evidence type="ECO:0000256" key="1">
    <source>
        <dbReference type="SAM" id="Phobius"/>
    </source>
</evidence>
<sequence>MSRFSTRDLRVQFERRTIKTLSRRTRVKGAFPRRQRSGVKYLIFFVYVLCFFFQINMCMRIPGKKRASPPKISIHPRLLKLTVIRAVSFIVMPSKKRCRNDEQVRGSGPMKINATDCLLSTLSFPSLMTPVHHHWLSATTNHLSAPLEEERAARKRNRCDFFWFENSLPSP</sequence>
<feature type="transmembrane region" description="Helical" evidence="1">
    <location>
        <begin position="41"/>
        <end position="62"/>
    </location>
</feature>
<comment type="caution">
    <text evidence="2">The sequence shown here is derived from an EMBL/GenBank/DDBJ whole genome shotgun (WGS) entry which is preliminary data.</text>
</comment>
<name>A0AAV4WGT7_9ARAC</name>
<evidence type="ECO:0000313" key="2">
    <source>
        <dbReference type="EMBL" id="GIY81967.1"/>
    </source>
</evidence>
<reference evidence="2 3" key="1">
    <citation type="submission" date="2021-06" db="EMBL/GenBank/DDBJ databases">
        <title>Caerostris darwini draft genome.</title>
        <authorList>
            <person name="Kono N."/>
            <person name="Arakawa K."/>
        </authorList>
    </citation>
    <scope>NUCLEOTIDE SEQUENCE [LARGE SCALE GENOMIC DNA]</scope>
</reference>
<keyword evidence="1" id="KW-0472">Membrane</keyword>
<keyword evidence="3" id="KW-1185">Reference proteome</keyword>
<evidence type="ECO:0000313" key="3">
    <source>
        <dbReference type="Proteomes" id="UP001054837"/>
    </source>
</evidence>
<dbReference type="Proteomes" id="UP001054837">
    <property type="component" value="Unassembled WGS sequence"/>
</dbReference>
<organism evidence="2 3">
    <name type="scientific">Caerostris darwini</name>
    <dbReference type="NCBI Taxonomy" id="1538125"/>
    <lineage>
        <taxon>Eukaryota</taxon>
        <taxon>Metazoa</taxon>
        <taxon>Ecdysozoa</taxon>
        <taxon>Arthropoda</taxon>
        <taxon>Chelicerata</taxon>
        <taxon>Arachnida</taxon>
        <taxon>Araneae</taxon>
        <taxon>Araneomorphae</taxon>
        <taxon>Entelegynae</taxon>
        <taxon>Araneoidea</taxon>
        <taxon>Araneidae</taxon>
        <taxon>Caerostris</taxon>
    </lineage>
</organism>
<accession>A0AAV4WGT7</accession>
<protein>
    <submittedName>
        <fullName evidence="2">Uncharacterized protein</fullName>
    </submittedName>
</protein>
<proteinExistence type="predicted"/>
<keyword evidence="1" id="KW-1133">Transmembrane helix</keyword>
<dbReference type="EMBL" id="BPLQ01014670">
    <property type="protein sequence ID" value="GIY81967.1"/>
    <property type="molecule type" value="Genomic_DNA"/>
</dbReference>
<dbReference type="AlphaFoldDB" id="A0AAV4WGT7"/>